<comment type="similarity">
    <text evidence="2">Belongs to the MS4A family.</text>
</comment>
<comment type="subcellular location">
    <subcellularLocation>
        <location evidence="1">Membrane</location>
        <topology evidence="1">Multi-pass membrane protein</topology>
    </subcellularLocation>
</comment>
<evidence type="ECO:0000256" key="1">
    <source>
        <dbReference type="ARBA" id="ARBA00004141"/>
    </source>
</evidence>
<protein>
    <submittedName>
        <fullName evidence="7">Membrane-spanning 4-domains subfamily A member 4D-like</fullName>
    </submittedName>
</protein>
<dbReference type="PANTHER" id="PTHR23320:SF128">
    <property type="entry name" value="MEMBRANE-SPANNING 4-DOMAINS SUBFAMILY A MEMBER 4A"/>
    <property type="match status" value="1"/>
</dbReference>
<organism evidence="7 8">
    <name type="scientific">Terrapene triunguis</name>
    <name type="common">Three-toed box turtle</name>
    <dbReference type="NCBI Taxonomy" id="2587831"/>
    <lineage>
        <taxon>Eukaryota</taxon>
        <taxon>Metazoa</taxon>
        <taxon>Chordata</taxon>
        <taxon>Craniata</taxon>
        <taxon>Vertebrata</taxon>
        <taxon>Euteleostomi</taxon>
        <taxon>Archelosauria</taxon>
        <taxon>Testudinata</taxon>
        <taxon>Testudines</taxon>
        <taxon>Cryptodira</taxon>
        <taxon>Durocryptodira</taxon>
        <taxon>Testudinoidea</taxon>
        <taxon>Emydidae</taxon>
        <taxon>Terrapene</taxon>
    </lineage>
</organism>
<evidence type="ECO:0000256" key="2">
    <source>
        <dbReference type="ARBA" id="ARBA00009565"/>
    </source>
</evidence>
<reference evidence="7" key="1">
    <citation type="submission" date="2025-08" db="UniProtKB">
        <authorList>
            <consortium name="Ensembl"/>
        </authorList>
    </citation>
    <scope>IDENTIFICATION</scope>
</reference>
<evidence type="ECO:0000313" key="8">
    <source>
        <dbReference type="Proteomes" id="UP000472274"/>
    </source>
</evidence>
<dbReference type="InterPro" id="IPR030417">
    <property type="entry name" value="MS4A"/>
</dbReference>
<keyword evidence="3 6" id="KW-0812">Transmembrane</keyword>
<dbReference type="AlphaFoldDB" id="A0A674JG72"/>
<evidence type="ECO:0000256" key="4">
    <source>
        <dbReference type="ARBA" id="ARBA00022989"/>
    </source>
</evidence>
<dbReference type="GeneTree" id="ENSGT00940000163727"/>
<reference evidence="7" key="2">
    <citation type="submission" date="2025-09" db="UniProtKB">
        <authorList>
            <consortium name="Ensembl"/>
        </authorList>
    </citation>
    <scope>IDENTIFICATION</scope>
</reference>
<proteinExistence type="inferred from homology"/>
<evidence type="ECO:0000256" key="3">
    <source>
        <dbReference type="ARBA" id="ARBA00022692"/>
    </source>
</evidence>
<evidence type="ECO:0000256" key="5">
    <source>
        <dbReference type="ARBA" id="ARBA00023136"/>
    </source>
</evidence>
<dbReference type="Ensembl" id="ENSTMTT00000020321.1">
    <property type="protein sequence ID" value="ENSTMTP00000019633.1"/>
    <property type="gene ID" value="ENSTMTG00000014435.1"/>
</dbReference>
<name>A0A674JG72_9SAUR</name>
<keyword evidence="5 6" id="KW-0472">Membrane</keyword>
<dbReference type="Proteomes" id="UP000472274">
    <property type="component" value="Unplaced"/>
</dbReference>
<gene>
    <name evidence="7" type="primary">LOC112119034</name>
</gene>
<keyword evidence="8" id="KW-1185">Reference proteome</keyword>
<accession>A0A674JG72</accession>
<dbReference type="GeneID" id="112119034"/>
<feature type="transmembrane region" description="Helical" evidence="6">
    <location>
        <begin position="74"/>
        <end position="101"/>
    </location>
</feature>
<dbReference type="PANTHER" id="PTHR23320">
    <property type="entry name" value="MEMBRANE-SPANNING 4-DOMAINS SUBFAMILY A MS4A -RELATED"/>
    <property type="match status" value="1"/>
</dbReference>
<dbReference type="RefSeq" id="XP_024073327.1">
    <property type="nucleotide sequence ID" value="XM_024217559.3"/>
</dbReference>
<feature type="transmembrane region" description="Helical" evidence="6">
    <location>
        <begin position="46"/>
        <end position="68"/>
    </location>
</feature>
<dbReference type="GO" id="GO:0016020">
    <property type="term" value="C:membrane"/>
    <property type="evidence" value="ECO:0007669"/>
    <property type="project" value="UniProtKB-SubCell"/>
</dbReference>
<dbReference type="InterPro" id="IPR007237">
    <property type="entry name" value="CD20-like"/>
</dbReference>
<keyword evidence="4 6" id="KW-1133">Transmembrane helix</keyword>
<dbReference type="InParanoid" id="A0A674JG72"/>
<feature type="transmembrane region" description="Helical" evidence="6">
    <location>
        <begin position="113"/>
        <end position="135"/>
    </location>
</feature>
<evidence type="ECO:0000256" key="6">
    <source>
        <dbReference type="SAM" id="Phobius"/>
    </source>
</evidence>
<dbReference type="Pfam" id="PF04103">
    <property type="entry name" value="CD20"/>
    <property type="match status" value="1"/>
</dbReference>
<sequence>MATTVTAGSAGPITIINRFITQPHTPSAAIPAKPQPLEKFHKGEPLALGITQILVGAVQFAVGVVMAMVNSYLWIMALSVHVPIWSGLLYIISGALSVAAAKNPKIQLVKGSLGMNIISSVLAGCAMILYLISLMESRHQNRCNWYPEECMAYKVTMACIMVLFLFTLLEFVVSISTAAFGCKAICRNSYSEVSVVIYQNMVPPGDPTTATNTHTDAVACTPPPYTDIATP</sequence>
<evidence type="ECO:0000313" key="7">
    <source>
        <dbReference type="Ensembl" id="ENSTMTP00000019633.1"/>
    </source>
</evidence>
<feature type="transmembrane region" description="Helical" evidence="6">
    <location>
        <begin position="155"/>
        <end position="180"/>
    </location>
</feature>